<proteinExistence type="predicted"/>
<reference evidence="1 2" key="1">
    <citation type="submission" date="2023-09" db="EMBL/GenBank/DDBJ databases">
        <title>Genomes of two closely related lineages of the louse Polyplax serrata with different host specificities.</title>
        <authorList>
            <person name="Martinu J."/>
            <person name="Tarabai H."/>
            <person name="Stefka J."/>
            <person name="Hypsa V."/>
        </authorList>
    </citation>
    <scope>NUCLEOTIDE SEQUENCE [LARGE SCALE GENOMIC DNA]</scope>
    <source>
        <strain evidence="1">98ZLc_SE</strain>
    </source>
</reference>
<comment type="caution">
    <text evidence="1">The sequence shown here is derived from an EMBL/GenBank/DDBJ whole genome shotgun (WGS) entry which is preliminary data.</text>
</comment>
<accession>A0ABR1AD75</accession>
<evidence type="ECO:0000313" key="2">
    <source>
        <dbReference type="Proteomes" id="UP001359485"/>
    </source>
</evidence>
<dbReference type="EMBL" id="JAWJWF010000054">
    <property type="protein sequence ID" value="KAK6616877.1"/>
    <property type="molecule type" value="Genomic_DNA"/>
</dbReference>
<dbReference type="Proteomes" id="UP001359485">
    <property type="component" value="Unassembled WGS sequence"/>
</dbReference>
<gene>
    <name evidence="1" type="ORF">RUM44_005315</name>
</gene>
<keyword evidence="2" id="KW-1185">Reference proteome</keyword>
<organism evidence="1 2">
    <name type="scientific">Polyplax serrata</name>
    <name type="common">Common mouse louse</name>
    <dbReference type="NCBI Taxonomy" id="468196"/>
    <lineage>
        <taxon>Eukaryota</taxon>
        <taxon>Metazoa</taxon>
        <taxon>Ecdysozoa</taxon>
        <taxon>Arthropoda</taxon>
        <taxon>Hexapoda</taxon>
        <taxon>Insecta</taxon>
        <taxon>Pterygota</taxon>
        <taxon>Neoptera</taxon>
        <taxon>Paraneoptera</taxon>
        <taxon>Psocodea</taxon>
        <taxon>Troctomorpha</taxon>
        <taxon>Phthiraptera</taxon>
        <taxon>Anoplura</taxon>
        <taxon>Polyplacidae</taxon>
        <taxon>Polyplax</taxon>
    </lineage>
</organism>
<sequence>MTVRYYTGRWDYENAIKDMCKKNKQAPKETLETVECSPNMGHMNKIMELTLSMPRRNAIPNPTRLINFTIMHPGQIDYQMPRKTLCTTWWDEALCIVTRLIQPRDMVTSLRISPFALLPRPNPEQDRTRFFLRRTFLDCHEKKMNIYPRNHKMRIHSSLMSFLDVTQPRQKKEIFT</sequence>
<evidence type="ECO:0000313" key="1">
    <source>
        <dbReference type="EMBL" id="KAK6616877.1"/>
    </source>
</evidence>
<name>A0ABR1AD75_POLSC</name>
<protein>
    <submittedName>
        <fullName evidence="1">Uncharacterized protein</fullName>
    </submittedName>
</protein>